<dbReference type="Pfam" id="PF19031">
    <property type="entry name" value="Intu_longin_1"/>
    <property type="match status" value="1"/>
</dbReference>
<dbReference type="PANTHER" id="PTHR13056">
    <property type="entry name" value="VACUOLAR FUSION PROTEIN CCZ1 HOMOLOG-RELATED"/>
    <property type="match status" value="1"/>
</dbReference>
<evidence type="ECO:0008006" key="7">
    <source>
        <dbReference type="Google" id="ProtNLM"/>
    </source>
</evidence>
<evidence type="ECO:0000256" key="1">
    <source>
        <dbReference type="ARBA" id="ARBA00005352"/>
    </source>
</evidence>
<dbReference type="FunCoup" id="A0A7R8UMC2">
    <property type="interactions" value="2519"/>
</dbReference>
<dbReference type="InterPro" id="IPR043989">
    <property type="entry name" value="CCZ1/INTU/HSP4_longin_3"/>
</dbReference>
<dbReference type="GO" id="GO:0016192">
    <property type="term" value="P:vesicle-mediated transport"/>
    <property type="evidence" value="ECO:0007669"/>
    <property type="project" value="InterPro"/>
</dbReference>
<gene>
    <name evidence="5" type="ORF">HERILL_LOCUS6437</name>
</gene>
<dbReference type="Pfam" id="PF19033">
    <property type="entry name" value="Intu_longin_3"/>
    <property type="match status" value="1"/>
</dbReference>
<dbReference type="Pfam" id="PF19032">
    <property type="entry name" value="Intu_longin_2"/>
    <property type="match status" value="1"/>
</dbReference>
<name>A0A7R8UMC2_HERIL</name>
<dbReference type="InParanoid" id="A0A7R8UMC2"/>
<keyword evidence="6" id="KW-1185">Reference proteome</keyword>
<dbReference type="Proteomes" id="UP000594454">
    <property type="component" value="Chromosome 2"/>
</dbReference>
<accession>A0A7R8UMC2</accession>
<dbReference type="OrthoDB" id="240546at2759"/>
<dbReference type="InterPro" id="IPR013176">
    <property type="entry name" value="Ccz1"/>
</dbReference>
<dbReference type="EMBL" id="LR899010">
    <property type="protein sequence ID" value="CAD7083480.1"/>
    <property type="molecule type" value="Genomic_DNA"/>
</dbReference>
<evidence type="ECO:0000313" key="5">
    <source>
        <dbReference type="EMBL" id="CAD7083480.1"/>
    </source>
</evidence>
<sequence>MTGRVEMSLRNFFIFNSQYGKKEGEEHQKIFFYHPADIDLNTKVKDVGLCEAIIHFTNNFTSSDGCQALNTQKTSQIFYLPEKDFWMVMTLNAPWETKTRDGNEYTEYRGGDMHTTIYRAVLRQAYQMFRLFAGTFEMNFVGETEAEKIENLKKKLEVFYSKYLLTIKLKSCDILDVVQSIQYLPLERMLFLRIHTFINMIEETFPRIQKCIFLYNDQLVWSEVSPSDLYSIYEYLTGTLFQKAKETELKGGSLKRSYSLEGSRHGSFITGPESPDSQGKAPKVFVTSGSDLRSYYMVVYRALTASICLLVNAESPPTEDFYSELHSFMGPQLSSIASKIGESYAKSATGNPAKIGNEQDCASPKYLFINELTLRHTGTVHVHPQRPNTPALPLFVTNLIADLYDSKRDLQGKYEETVVKALNDYWVVKRTSNWREFYVIVNNNKATLLDITNEANKLFEQQITNVFFEK</sequence>
<organism evidence="5 6">
    <name type="scientific">Hermetia illucens</name>
    <name type="common">Black soldier fly</name>
    <dbReference type="NCBI Taxonomy" id="343691"/>
    <lineage>
        <taxon>Eukaryota</taxon>
        <taxon>Metazoa</taxon>
        <taxon>Ecdysozoa</taxon>
        <taxon>Arthropoda</taxon>
        <taxon>Hexapoda</taxon>
        <taxon>Insecta</taxon>
        <taxon>Pterygota</taxon>
        <taxon>Neoptera</taxon>
        <taxon>Endopterygota</taxon>
        <taxon>Diptera</taxon>
        <taxon>Brachycera</taxon>
        <taxon>Stratiomyomorpha</taxon>
        <taxon>Stratiomyidae</taxon>
        <taxon>Hermetiinae</taxon>
        <taxon>Hermetia</taxon>
    </lineage>
</organism>
<evidence type="ECO:0000259" key="4">
    <source>
        <dbReference type="Pfam" id="PF19033"/>
    </source>
</evidence>
<feature type="domain" description="CCZ1/INTU second Longin" evidence="3">
    <location>
        <begin position="208"/>
        <end position="330"/>
    </location>
</feature>
<reference evidence="5 6" key="1">
    <citation type="submission" date="2020-11" db="EMBL/GenBank/DDBJ databases">
        <authorList>
            <person name="Wallbank WR R."/>
            <person name="Pardo Diaz C."/>
            <person name="Kozak K."/>
            <person name="Martin S."/>
            <person name="Jiggins C."/>
            <person name="Moest M."/>
            <person name="Warren A I."/>
            <person name="Generalovic N T."/>
            <person name="Byers J.R.P. K."/>
            <person name="Montejo-Kovacevich G."/>
            <person name="Yen C E."/>
        </authorList>
    </citation>
    <scope>NUCLEOTIDE SEQUENCE [LARGE SCALE GENOMIC DNA]</scope>
</reference>
<dbReference type="GO" id="GO:0035658">
    <property type="term" value="C:Mon1-Ccz1 complex"/>
    <property type="evidence" value="ECO:0007669"/>
    <property type="project" value="InterPro"/>
</dbReference>
<comment type="similarity">
    <text evidence="1">Belongs to the CCZ1 family.</text>
</comment>
<feature type="domain" description="CCZ1/INTU/HPS4 third Longin" evidence="4">
    <location>
        <begin position="363"/>
        <end position="458"/>
    </location>
</feature>
<dbReference type="InterPro" id="IPR043987">
    <property type="entry name" value="CCZ1/INTU/HSP4_longin_1"/>
</dbReference>
<proteinExistence type="inferred from homology"/>
<evidence type="ECO:0000259" key="3">
    <source>
        <dbReference type="Pfam" id="PF19032"/>
    </source>
</evidence>
<dbReference type="PANTHER" id="PTHR13056:SF0">
    <property type="entry name" value="VACUOLAR FUSION PROTEIN CCZ1 HOMOLOG-RELATED"/>
    <property type="match status" value="1"/>
</dbReference>
<evidence type="ECO:0000313" key="6">
    <source>
        <dbReference type="Proteomes" id="UP000594454"/>
    </source>
</evidence>
<evidence type="ECO:0000259" key="2">
    <source>
        <dbReference type="Pfam" id="PF19031"/>
    </source>
</evidence>
<dbReference type="AlphaFoldDB" id="A0A7R8UMC2"/>
<protein>
    <recommendedName>
        <fullName evidence="7">Vacuolar fusion protein CCZ1 homolog</fullName>
    </recommendedName>
</protein>
<dbReference type="InterPro" id="IPR043988">
    <property type="entry name" value="CCZ1/INTU_longin_2"/>
</dbReference>
<feature type="domain" description="CCZ1/INTU/HSP4 first Longin" evidence="2">
    <location>
        <begin position="9"/>
        <end position="134"/>
    </location>
</feature>